<evidence type="ECO:0000256" key="3">
    <source>
        <dbReference type="ARBA" id="ARBA00013192"/>
    </source>
</evidence>
<evidence type="ECO:0000256" key="5">
    <source>
        <dbReference type="ARBA" id="ARBA00023239"/>
    </source>
</evidence>
<proteinExistence type="inferred from homology"/>
<comment type="similarity">
    <text evidence="2 8">Belongs to the ectoine synthase family.</text>
</comment>
<name>A0A9X3D354_9ACTN</name>
<keyword evidence="5 8" id="KW-0456">Lyase</keyword>
<protein>
    <recommendedName>
        <fullName evidence="4 8">L-ectoine synthase</fullName>
        <ecNumber evidence="3 8">4.2.1.108</ecNumber>
    </recommendedName>
    <alternativeName>
        <fullName evidence="6 8">N-acetyldiaminobutyrate dehydratase</fullName>
    </alternativeName>
</protein>
<dbReference type="GO" id="GO:0033990">
    <property type="term" value="F:ectoine synthase activity"/>
    <property type="evidence" value="ECO:0007669"/>
    <property type="project" value="UniProtKB-EC"/>
</dbReference>
<sequence length="145" mass="15859">MIVRTTEEITGTDRDVKDPLGNWVSKRIVLGGDRVGFSFHETTINAGSVNNFHYANHIEAVWLVEGTGTLLDKETGETYPLAPGTMYLLNGHERHQVTADTQMRMLCVFNPPVVGTEVHDENGVYPLVAVPESTGKHSPEAVAAD</sequence>
<comment type="pathway">
    <text evidence="1 8">Amine and polyamine biosynthesis; ectoine biosynthesis; L-ectoine from L-aspartate 4-semialdehyde: step 3/3.</text>
</comment>
<evidence type="ECO:0000313" key="9">
    <source>
        <dbReference type="EMBL" id="MCX2964158.1"/>
    </source>
</evidence>
<dbReference type="RefSeq" id="WP_235722310.1">
    <property type="nucleotide sequence ID" value="NZ_JAPKFM010000006.1"/>
</dbReference>
<dbReference type="EC" id="4.2.1.108" evidence="3 8"/>
<accession>A0A9X3D354</accession>
<dbReference type="Pfam" id="PF06339">
    <property type="entry name" value="Ectoine_synth"/>
    <property type="match status" value="1"/>
</dbReference>
<dbReference type="Proteomes" id="UP001143347">
    <property type="component" value="Unassembled WGS sequence"/>
</dbReference>
<dbReference type="Gene3D" id="2.60.120.10">
    <property type="entry name" value="Jelly Rolls"/>
    <property type="match status" value="1"/>
</dbReference>
<dbReference type="HAMAP" id="MF_01255">
    <property type="entry name" value="Ectoine_synth"/>
    <property type="match status" value="1"/>
</dbReference>
<dbReference type="SUPFAM" id="SSF51182">
    <property type="entry name" value="RmlC-like cupins"/>
    <property type="match status" value="1"/>
</dbReference>
<comment type="function">
    <text evidence="8">Catalyzes the circularization of gamma-N-acetyl-alpha,gamma-diaminobutyric acid (ADABA) to ectoine (1,4,5,6-tetrahydro-2-methyl-4-pyrimidine carboxylic acid), which is an excellent osmoprotectant.</text>
</comment>
<dbReference type="PANTHER" id="PTHR39289:SF1">
    <property type="entry name" value="L-ECTOINE SYNTHASE"/>
    <property type="match status" value="1"/>
</dbReference>
<organism evidence="9 10">
    <name type="scientific">Gordonia aquimaris</name>
    <dbReference type="NCBI Taxonomy" id="2984863"/>
    <lineage>
        <taxon>Bacteria</taxon>
        <taxon>Bacillati</taxon>
        <taxon>Actinomycetota</taxon>
        <taxon>Actinomycetes</taxon>
        <taxon>Mycobacteriales</taxon>
        <taxon>Gordoniaceae</taxon>
        <taxon>Gordonia</taxon>
    </lineage>
</organism>
<gene>
    <name evidence="8" type="primary">ectC</name>
    <name evidence="9" type="ORF">OSB52_08660</name>
</gene>
<dbReference type="InterPro" id="IPR010462">
    <property type="entry name" value="Ectoine_synth"/>
</dbReference>
<dbReference type="InterPro" id="IPR011051">
    <property type="entry name" value="RmlC_Cupin_sf"/>
</dbReference>
<dbReference type="GO" id="GO:0019491">
    <property type="term" value="P:ectoine biosynthetic process"/>
    <property type="evidence" value="ECO:0007669"/>
    <property type="project" value="UniProtKB-UniRule"/>
</dbReference>
<evidence type="ECO:0000256" key="1">
    <source>
        <dbReference type="ARBA" id="ARBA00005181"/>
    </source>
</evidence>
<dbReference type="CDD" id="cd06978">
    <property type="entry name" value="cupin_EctC"/>
    <property type="match status" value="1"/>
</dbReference>
<dbReference type="AlphaFoldDB" id="A0A9X3D354"/>
<evidence type="ECO:0000313" key="10">
    <source>
        <dbReference type="Proteomes" id="UP001143347"/>
    </source>
</evidence>
<comment type="caution">
    <text evidence="9">The sequence shown here is derived from an EMBL/GenBank/DDBJ whole genome shotgun (WGS) entry which is preliminary data.</text>
</comment>
<dbReference type="PANTHER" id="PTHR39289">
    <property type="match status" value="1"/>
</dbReference>
<dbReference type="InterPro" id="IPR014710">
    <property type="entry name" value="RmlC-like_jellyroll"/>
</dbReference>
<evidence type="ECO:0000256" key="4">
    <source>
        <dbReference type="ARBA" id="ARBA00019707"/>
    </source>
</evidence>
<dbReference type="NCBIfam" id="NF009806">
    <property type="entry name" value="PRK13290.1"/>
    <property type="match status" value="1"/>
</dbReference>
<evidence type="ECO:0000256" key="7">
    <source>
        <dbReference type="ARBA" id="ARBA00048714"/>
    </source>
</evidence>
<evidence type="ECO:0000256" key="2">
    <source>
        <dbReference type="ARBA" id="ARBA00009637"/>
    </source>
</evidence>
<evidence type="ECO:0000256" key="6">
    <source>
        <dbReference type="ARBA" id="ARBA00033271"/>
    </source>
</evidence>
<dbReference type="EMBL" id="JAPKFM010000006">
    <property type="protein sequence ID" value="MCX2964158.1"/>
    <property type="molecule type" value="Genomic_DNA"/>
</dbReference>
<evidence type="ECO:0000256" key="8">
    <source>
        <dbReference type="HAMAP-Rule" id="MF_01255"/>
    </source>
</evidence>
<comment type="catalytic activity">
    <reaction evidence="7 8">
        <text>(2S)-4-acetamido-2-aminobutanoate = L-ectoine + H2O</text>
        <dbReference type="Rhea" id="RHEA:17281"/>
        <dbReference type="ChEBI" id="CHEBI:15377"/>
        <dbReference type="ChEBI" id="CHEBI:58515"/>
        <dbReference type="ChEBI" id="CHEBI:58929"/>
        <dbReference type="EC" id="4.2.1.108"/>
    </reaction>
</comment>
<keyword evidence="10" id="KW-1185">Reference proteome</keyword>
<reference evidence="9" key="1">
    <citation type="submission" date="2022-10" db="EMBL/GenBank/DDBJ databases">
        <title>WGS of marine actinomycetes from Thailand.</title>
        <authorList>
            <person name="Thawai C."/>
        </authorList>
    </citation>
    <scope>NUCLEOTIDE SEQUENCE</scope>
    <source>
        <strain evidence="9">SW21</strain>
    </source>
</reference>